<dbReference type="PROSITE" id="PS50850">
    <property type="entry name" value="MFS"/>
    <property type="match status" value="1"/>
</dbReference>
<feature type="domain" description="Major facilitator superfamily (MFS) profile" evidence="5">
    <location>
        <begin position="16"/>
        <end position="405"/>
    </location>
</feature>
<keyword evidence="7" id="KW-1185">Reference proteome</keyword>
<organism evidence="6 7">
    <name type="scientific">Sphingomonas ginsenosidimutans</name>
    <dbReference type="NCBI Taxonomy" id="862134"/>
    <lineage>
        <taxon>Bacteria</taxon>
        <taxon>Pseudomonadati</taxon>
        <taxon>Pseudomonadota</taxon>
        <taxon>Alphaproteobacteria</taxon>
        <taxon>Sphingomonadales</taxon>
        <taxon>Sphingomonadaceae</taxon>
        <taxon>Sphingomonas</taxon>
    </lineage>
</organism>
<feature type="transmembrane region" description="Helical" evidence="4">
    <location>
        <begin position="16"/>
        <end position="34"/>
    </location>
</feature>
<name>A0A2A4HXV4_9SPHN</name>
<feature type="transmembrane region" description="Helical" evidence="4">
    <location>
        <begin position="377"/>
        <end position="401"/>
    </location>
</feature>
<dbReference type="InterPro" id="IPR050327">
    <property type="entry name" value="Proton-linked_MCT"/>
</dbReference>
<dbReference type="EMBL" id="NWVD01000002">
    <property type="protein sequence ID" value="PCG09712.1"/>
    <property type="molecule type" value="Genomic_DNA"/>
</dbReference>
<sequence>MTRAAAPRSLVEWRRGWPLVGAAMVGAGLGPGLFQNMSSLFTPALQAAFGWSRGDIATAAGLGLIGALVAPLVGRLADRFGVRPIILGSMLVLAAGYLCLATLGGGLWQYHLGVLLIVMALPGTSSLSYGKLIAVAFRRQRGLALALGTSGLALMTMVAAPVLGAVVAHWGWRAGFVLLAVAGTVLALPPILLGIRGIPAAGAPPVVADAPLLPGVSAKEARRDRRFWLMVASALLVNLATTGLVTQLVPIGVDRGLGAGEAALLLTGFGVSAIAGRLLVGTLIDRFRPQPVAATVALISAAAFALLAGGAHGLAPLMALVFLAGLMNGAENDLLPFLAARLFGLRAYAEIYGSAMPVALLGTALGIIGFGRLHDLFGNYAVALAIGSAALLAAATCFLLLPDRAEPSPN</sequence>
<evidence type="ECO:0000256" key="1">
    <source>
        <dbReference type="ARBA" id="ARBA00022692"/>
    </source>
</evidence>
<dbReference type="PANTHER" id="PTHR11360:SF284">
    <property type="entry name" value="EG:103B4.3 PROTEIN-RELATED"/>
    <property type="match status" value="1"/>
</dbReference>
<dbReference type="Pfam" id="PF07690">
    <property type="entry name" value="MFS_1"/>
    <property type="match status" value="1"/>
</dbReference>
<feature type="transmembrane region" description="Helical" evidence="4">
    <location>
        <begin position="227"/>
        <end position="250"/>
    </location>
</feature>
<protein>
    <submittedName>
        <fullName evidence="6">MFS transporter</fullName>
    </submittedName>
</protein>
<feature type="transmembrane region" description="Helical" evidence="4">
    <location>
        <begin position="292"/>
        <end position="311"/>
    </location>
</feature>
<dbReference type="PANTHER" id="PTHR11360">
    <property type="entry name" value="MONOCARBOXYLATE TRANSPORTER"/>
    <property type="match status" value="1"/>
</dbReference>
<comment type="caution">
    <text evidence="6">The sequence shown here is derived from an EMBL/GenBank/DDBJ whole genome shotgun (WGS) entry which is preliminary data.</text>
</comment>
<keyword evidence="3 4" id="KW-0472">Membrane</keyword>
<keyword evidence="1 4" id="KW-0812">Transmembrane</keyword>
<dbReference type="SUPFAM" id="SSF103473">
    <property type="entry name" value="MFS general substrate transporter"/>
    <property type="match status" value="1"/>
</dbReference>
<dbReference type="InterPro" id="IPR020846">
    <property type="entry name" value="MFS_dom"/>
</dbReference>
<dbReference type="InterPro" id="IPR011701">
    <property type="entry name" value="MFS"/>
</dbReference>
<feature type="transmembrane region" description="Helical" evidence="4">
    <location>
        <begin position="85"/>
        <end position="104"/>
    </location>
</feature>
<dbReference type="Proteomes" id="UP000218784">
    <property type="component" value="Unassembled WGS sequence"/>
</dbReference>
<feature type="transmembrane region" description="Helical" evidence="4">
    <location>
        <begin position="110"/>
        <end position="130"/>
    </location>
</feature>
<evidence type="ECO:0000256" key="3">
    <source>
        <dbReference type="ARBA" id="ARBA00023136"/>
    </source>
</evidence>
<dbReference type="InterPro" id="IPR036259">
    <property type="entry name" value="MFS_trans_sf"/>
</dbReference>
<dbReference type="Gene3D" id="1.20.1250.20">
    <property type="entry name" value="MFS general substrate transporter like domains"/>
    <property type="match status" value="2"/>
</dbReference>
<feature type="transmembrane region" description="Helical" evidence="4">
    <location>
        <begin position="262"/>
        <end position="280"/>
    </location>
</feature>
<feature type="transmembrane region" description="Helical" evidence="4">
    <location>
        <begin position="174"/>
        <end position="195"/>
    </location>
</feature>
<evidence type="ECO:0000259" key="5">
    <source>
        <dbReference type="PROSITE" id="PS50850"/>
    </source>
</evidence>
<evidence type="ECO:0000256" key="2">
    <source>
        <dbReference type="ARBA" id="ARBA00022989"/>
    </source>
</evidence>
<dbReference type="RefSeq" id="WP_066489451.1">
    <property type="nucleotide sequence ID" value="NZ_JAIEOT010000013.1"/>
</dbReference>
<feature type="transmembrane region" description="Helical" evidence="4">
    <location>
        <begin position="351"/>
        <end position="371"/>
    </location>
</feature>
<evidence type="ECO:0000313" key="6">
    <source>
        <dbReference type="EMBL" id="PCG09712.1"/>
    </source>
</evidence>
<dbReference type="AlphaFoldDB" id="A0A2A4HXV4"/>
<feature type="transmembrane region" description="Helical" evidence="4">
    <location>
        <begin position="54"/>
        <end position="73"/>
    </location>
</feature>
<gene>
    <name evidence="6" type="ORF">COA17_07620</name>
</gene>
<keyword evidence="2 4" id="KW-1133">Transmembrane helix</keyword>
<evidence type="ECO:0000256" key="4">
    <source>
        <dbReference type="SAM" id="Phobius"/>
    </source>
</evidence>
<proteinExistence type="predicted"/>
<feature type="transmembrane region" description="Helical" evidence="4">
    <location>
        <begin position="142"/>
        <end position="168"/>
    </location>
</feature>
<accession>A0A2A4HXV4</accession>
<reference evidence="6 7" key="1">
    <citation type="submission" date="2017-09" db="EMBL/GenBank/DDBJ databases">
        <title>Sphingomonas ginsenosidimutans KACC 14949, whole genome shotgun sequence.</title>
        <authorList>
            <person name="Feng G."/>
            <person name="Zhu H."/>
        </authorList>
    </citation>
    <scope>NUCLEOTIDE SEQUENCE [LARGE SCALE GENOMIC DNA]</scope>
    <source>
        <strain evidence="6 7">KACC 14949</strain>
    </source>
</reference>
<dbReference type="GO" id="GO:0022857">
    <property type="term" value="F:transmembrane transporter activity"/>
    <property type="evidence" value="ECO:0007669"/>
    <property type="project" value="InterPro"/>
</dbReference>
<evidence type="ECO:0000313" key="7">
    <source>
        <dbReference type="Proteomes" id="UP000218784"/>
    </source>
</evidence>